<evidence type="ECO:0000256" key="7">
    <source>
        <dbReference type="ARBA" id="ARBA00035294"/>
    </source>
</evidence>
<dbReference type="EMBL" id="FZOB01000008">
    <property type="protein sequence ID" value="SNR82452.1"/>
    <property type="molecule type" value="Genomic_DNA"/>
</dbReference>
<gene>
    <name evidence="8" type="primary">rpsF</name>
    <name evidence="9" type="ORF">SAMN06265340_10872</name>
</gene>
<keyword evidence="2 8" id="KW-0699">rRNA-binding</keyword>
<accession>A0A238ZH18</accession>
<dbReference type="PANTHER" id="PTHR21011:SF1">
    <property type="entry name" value="SMALL RIBOSOMAL SUBUNIT PROTEIN BS6M"/>
    <property type="match status" value="1"/>
</dbReference>
<dbReference type="InterPro" id="IPR014717">
    <property type="entry name" value="Transl_elong_EF1B/ribsomal_bS6"/>
</dbReference>
<dbReference type="InterPro" id="IPR020814">
    <property type="entry name" value="Ribosomal_S6_plastid/chlpt"/>
</dbReference>
<dbReference type="CDD" id="cd00473">
    <property type="entry name" value="bS6"/>
    <property type="match status" value="1"/>
</dbReference>
<evidence type="ECO:0000256" key="1">
    <source>
        <dbReference type="ARBA" id="ARBA00009512"/>
    </source>
</evidence>
<dbReference type="AlphaFoldDB" id="A0A238ZH18"/>
<dbReference type="InterPro" id="IPR035980">
    <property type="entry name" value="Ribosomal_bS6_sf"/>
</dbReference>
<dbReference type="RefSeq" id="WP_089323291.1">
    <property type="nucleotide sequence ID" value="NZ_FZOB01000008.1"/>
</dbReference>
<dbReference type="GO" id="GO:1990904">
    <property type="term" value="C:ribonucleoprotein complex"/>
    <property type="evidence" value="ECO:0007669"/>
    <property type="project" value="UniProtKB-KW"/>
</dbReference>
<dbReference type="PANTHER" id="PTHR21011">
    <property type="entry name" value="MITOCHONDRIAL 28S RIBOSOMAL PROTEIN S6"/>
    <property type="match status" value="1"/>
</dbReference>
<sequence length="118" mass="14077">MREYYYETVYIMRPTLSEEEVEKVMEKVSGAVEKFNGEIIHTEKWGKKQLAYPINDYPMGYYVLLHIKTNERDFVKNLENFFRINEDIIRFLSFRIKPSEVKGLKKEESKPNSEEANG</sequence>
<evidence type="ECO:0000313" key="9">
    <source>
        <dbReference type="EMBL" id="SNR82452.1"/>
    </source>
</evidence>
<protein>
    <recommendedName>
        <fullName evidence="7 8">Small ribosomal subunit protein bS6</fullName>
    </recommendedName>
</protein>
<dbReference type="NCBIfam" id="TIGR00166">
    <property type="entry name" value="S6"/>
    <property type="match status" value="1"/>
</dbReference>
<evidence type="ECO:0000256" key="5">
    <source>
        <dbReference type="ARBA" id="ARBA00023274"/>
    </source>
</evidence>
<evidence type="ECO:0000313" key="10">
    <source>
        <dbReference type="Proteomes" id="UP000198405"/>
    </source>
</evidence>
<evidence type="ECO:0000256" key="2">
    <source>
        <dbReference type="ARBA" id="ARBA00022730"/>
    </source>
</evidence>
<comment type="function">
    <text evidence="6 8">Binds together with bS18 to 16S ribosomal RNA.</text>
</comment>
<keyword evidence="4 8" id="KW-0689">Ribosomal protein</keyword>
<dbReference type="InterPro" id="IPR020815">
    <property type="entry name" value="Ribosomal_bS6_CS"/>
</dbReference>
<organism evidence="9 10">
    <name type="scientific">Desulfurobacterium atlanticum</name>
    <dbReference type="NCBI Taxonomy" id="240169"/>
    <lineage>
        <taxon>Bacteria</taxon>
        <taxon>Pseudomonadati</taxon>
        <taxon>Aquificota</taxon>
        <taxon>Aquificia</taxon>
        <taxon>Desulfurobacteriales</taxon>
        <taxon>Desulfurobacteriaceae</taxon>
        <taxon>Desulfurobacterium</taxon>
    </lineage>
</organism>
<dbReference type="GO" id="GO:0005840">
    <property type="term" value="C:ribosome"/>
    <property type="evidence" value="ECO:0007669"/>
    <property type="project" value="UniProtKB-KW"/>
</dbReference>
<dbReference type="PROSITE" id="PS01048">
    <property type="entry name" value="RIBOSOMAL_S6"/>
    <property type="match status" value="1"/>
</dbReference>
<evidence type="ECO:0000256" key="8">
    <source>
        <dbReference type="HAMAP-Rule" id="MF_00360"/>
    </source>
</evidence>
<dbReference type="InterPro" id="IPR000529">
    <property type="entry name" value="Ribosomal_bS6"/>
</dbReference>
<reference evidence="10" key="1">
    <citation type="submission" date="2017-06" db="EMBL/GenBank/DDBJ databases">
        <authorList>
            <person name="Varghese N."/>
            <person name="Submissions S."/>
        </authorList>
    </citation>
    <scope>NUCLEOTIDE SEQUENCE [LARGE SCALE GENOMIC DNA]</scope>
    <source>
        <strain evidence="10">DSM 15668</strain>
    </source>
</reference>
<dbReference type="GO" id="GO:0005737">
    <property type="term" value="C:cytoplasm"/>
    <property type="evidence" value="ECO:0007669"/>
    <property type="project" value="UniProtKB-ARBA"/>
</dbReference>
<name>A0A238ZH18_9BACT</name>
<proteinExistence type="inferred from homology"/>
<dbReference type="Proteomes" id="UP000198405">
    <property type="component" value="Unassembled WGS sequence"/>
</dbReference>
<dbReference type="GO" id="GO:0006412">
    <property type="term" value="P:translation"/>
    <property type="evidence" value="ECO:0007669"/>
    <property type="project" value="UniProtKB-UniRule"/>
</dbReference>
<dbReference type="HAMAP" id="MF_00360">
    <property type="entry name" value="Ribosomal_bS6"/>
    <property type="match status" value="1"/>
</dbReference>
<dbReference type="OrthoDB" id="9812702at2"/>
<dbReference type="GO" id="GO:0070181">
    <property type="term" value="F:small ribosomal subunit rRNA binding"/>
    <property type="evidence" value="ECO:0007669"/>
    <property type="project" value="TreeGrafter"/>
</dbReference>
<keyword evidence="5 8" id="KW-0687">Ribonucleoprotein</keyword>
<evidence type="ECO:0000256" key="4">
    <source>
        <dbReference type="ARBA" id="ARBA00022980"/>
    </source>
</evidence>
<dbReference type="GO" id="GO:0003735">
    <property type="term" value="F:structural constituent of ribosome"/>
    <property type="evidence" value="ECO:0007669"/>
    <property type="project" value="InterPro"/>
</dbReference>
<keyword evidence="3 8" id="KW-0694">RNA-binding</keyword>
<dbReference type="Pfam" id="PF01250">
    <property type="entry name" value="Ribosomal_S6"/>
    <property type="match status" value="1"/>
</dbReference>
<keyword evidence="10" id="KW-1185">Reference proteome</keyword>
<dbReference type="Gene3D" id="3.30.70.60">
    <property type="match status" value="1"/>
</dbReference>
<comment type="similarity">
    <text evidence="1 8">Belongs to the bacterial ribosomal protein bS6 family.</text>
</comment>
<evidence type="ECO:0000256" key="3">
    <source>
        <dbReference type="ARBA" id="ARBA00022884"/>
    </source>
</evidence>
<dbReference type="SUPFAM" id="SSF54995">
    <property type="entry name" value="Ribosomal protein S6"/>
    <property type="match status" value="1"/>
</dbReference>
<evidence type="ECO:0000256" key="6">
    <source>
        <dbReference type="ARBA" id="ARBA00035104"/>
    </source>
</evidence>